<dbReference type="PANTHER" id="PTHR44227">
    <property type="match status" value="1"/>
</dbReference>
<dbReference type="SMART" id="SM00028">
    <property type="entry name" value="TPR"/>
    <property type="match status" value="2"/>
</dbReference>
<dbReference type="InterPro" id="IPR019734">
    <property type="entry name" value="TPR_rpt"/>
</dbReference>
<dbReference type="PANTHER" id="PTHR44227:SF3">
    <property type="entry name" value="PROTEIN O-MANNOSYL-TRANSFERASE TMTC4"/>
    <property type="match status" value="1"/>
</dbReference>
<dbReference type="SUPFAM" id="SSF46894">
    <property type="entry name" value="C-terminal effector domain of the bipartite response regulators"/>
    <property type="match status" value="1"/>
</dbReference>
<dbReference type="HOGENOM" id="CLU_019981_4_0_5"/>
<keyword evidence="1" id="KW-0677">Repeat</keyword>
<accession>A0A017HHL2</accession>
<gene>
    <name evidence="7" type="ORF">Rumeso_04451</name>
</gene>
<comment type="caution">
    <text evidence="7">The sequence shown here is derived from an EMBL/GenBank/DDBJ whole genome shotgun (WGS) entry which is preliminary data.</text>
</comment>
<keyword evidence="3 5" id="KW-0238">DNA-binding</keyword>
<organism evidence="7 8">
    <name type="scientific">Rubellimicrobium mesophilum DSM 19309</name>
    <dbReference type="NCBI Taxonomy" id="442562"/>
    <lineage>
        <taxon>Bacteria</taxon>
        <taxon>Pseudomonadati</taxon>
        <taxon>Pseudomonadota</taxon>
        <taxon>Alphaproteobacteria</taxon>
        <taxon>Rhodobacterales</taxon>
        <taxon>Roseobacteraceae</taxon>
        <taxon>Rubellimicrobium</taxon>
    </lineage>
</organism>
<dbReference type="PROSITE" id="PS51755">
    <property type="entry name" value="OMPR_PHOB"/>
    <property type="match status" value="1"/>
</dbReference>
<evidence type="ECO:0000259" key="6">
    <source>
        <dbReference type="PROSITE" id="PS51755"/>
    </source>
</evidence>
<feature type="DNA-binding region" description="OmpR/PhoB-type" evidence="5">
    <location>
        <begin position="7"/>
        <end position="103"/>
    </location>
</feature>
<dbReference type="InterPro" id="IPR052346">
    <property type="entry name" value="O-mannosyl-transferase_TMTC"/>
</dbReference>
<dbReference type="InterPro" id="IPR011990">
    <property type="entry name" value="TPR-like_helical_dom_sf"/>
</dbReference>
<dbReference type="Pfam" id="PF00486">
    <property type="entry name" value="Trans_reg_C"/>
    <property type="match status" value="1"/>
</dbReference>
<dbReference type="CDD" id="cd00383">
    <property type="entry name" value="trans_reg_C"/>
    <property type="match status" value="1"/>
</dbReference>
<reference evidence="7 8" key="1">
    <citation type="submission" date="2013-02" db="EMBL/GenBank/DDBJ databases">
        <authorList>
            <person name="Fiebig A."/>
            <person name="Goeker M."/>
            <person name="Klenk H.-P.P."/>
        </authorList>
    </citation>
    <scope>NUCLEOTIDE SEQUENCE [LARGE SCALE GENOMIC DNA]</scope>
    <source>
        <strain evidence="7 8">DSM 19309</strain>
    </source>
</reference>
<evidence type="ECO:0000256" key="3">
    <source>
        <dbReference type="ARBA" id="ARBA00023125"/>
    </source>
</evidence>
<name>A0A017HHL2_9RHOB</name>
<dbReference type="GO" id="GO:0003677">
    <property type="term" value="F:DNA binding"/>
    <property type="evidence" value="ECO:0007669"/>
    <property type="project" value="UniProtKB-UniRule"/>
</dbReference>
<dbReference type="GO" id="GO:0006355">
    <property type="term" value="P:regulation of DNA-templated transcription"/>
    <property type="evidence" value="ECO:0007669"/>
    <property type="project" value="InterPro"/>
</dbReference>
<dbReference type="Gene3D" id="1.25.40.10">
    <property type="entry name" value="Tetratricopeptide repeat domain"/>
    <property type="match status" value="1"/>
</dbReference>
<keyword evidence="2 4" id="KW-0802">TPR repeat</keyword>
<dbReference type="PROSITE" id="PS50005">
    <property type="entry name" value="TPR"/>
    <property type="match status" value="1"/>
</dbReference>
<feature type="repeat" description="TPR" evidence="4">
    <location>
        <begin position="382"/>
        <end position="415"/>
    </location>
</feature>
<evidence type="ECO:0000256" key="5">
    <source>
        <dbReference type="PROSITE-ProRule" id="PRU01091"/>
    </source>
</evidence>
<dbReference type="InterPro" id="IPR001867">
    <property type="entry name" value="OmpR/PhoB-type_DNA-bd"/>
</dbReference>
<dbReference type="SUPFAM" id="SSF48452">
    <property type="entry name" value="TPR-like"/>
    <property type="match status" value="1"/>
</dbReference>
<dbReference type="GO" id="GO:0035269">
    <property type="term" value="P:protein O-linked glycosylation via mannose"/>
    <property type="evidence" value="ECO:0007669"/>
    <property type="project" value="TreeGrafter"/>
</dbReference>
<dbReference type="GO" id="GO:0000160">
    <property type="term" value="P:phosphorelay signal transduction system"/>
    <property type="evidence" value="ECO:0007669"/>
    <property type="project" value="InterPro"/>
</dbReference>
<dbReference type="EMBL" id="AOSK01000126">
    <property type="protein sequence ID" value="EYD73982.1"/>
    <property type="molecule type" value="Genomic_DNA"/>
</dbReference>
<sequence length="515" mass="56340">MAQDPGASVVRMGGAVLDLGRGTLTRDGQVVPLRSKSFRLLCELANHPGRVMSKQELLDAVWPDVIVTEASLSQAVHDVRRALGDEAGQVLRTVSRRGFMLCPTEPLSDAAYVPSAAHVAVSTRPRIALLPLTDRTGLPNQGPIIEGLVEEITAGLARFRNLTVVARHSAFAIAADKSLDLAGVGEKLKADYVVDGSARLVDGRLILTVGLNDVRSGDMLWGESFTCEGTGWLTLQDLIPRRIVSRLFSSIEEAGLRGSLRRPAASLTAFEHLAQGRSLFRTFGLGVNEAALAHFAAAIEADPSLGVAYAYHGLADAAIHSYNLAPLEVKARVRAQVQRGVQLSPEESRCQGILSYVQTWFREFEQAEQSARRAVALNPCDADSLFNMGNVLVDRGRAQESLEWFERAKDINPMWPGYYDNEHSLALFFVGRYAESAQALSRVPRHSARQEMRLAATYAHMGERDLVRQHVAKAQALAPGQDFVELVKIYSFEHDRERQRLLDGIKLALEMAGGS</sequence>
<dbReference type="Proteomes" id="UP000019666">
    <property type="component" value="Unassembled WGS sequence"/>
</dbReference>
<dbReference type="OrthoDB" id="54411at2"/>
<evidence type="ECO:0000313" key="7">
    <source>
        <dbReference type="EMBL" id="EYD73982.1"/>
    </source>
</evidence>
<evidence type="ECO:0000256" key="4">
    <source>
        <dbReference type="PROSITE-ProRule" id="PRU00339"/>
    </source>
</evidence>
<dbReference type="Gene3D" id="1.10.10.10">
    <property type="entry name" value="Winged helix-like DNA-binding domain superfamily/Winged helix DNA-binding domain"/>
    <property type="match status" value="1"/>
</dbReference>
<dbReference type="STRING" id="442562.Rumeso_04451"/>
<evidence type="ECO:0000256" key="1">
    <source>
        <dbReference type="ARBA" id="ARBA00022737"/>
    </source>
</evidence>
<dbReference type="InterPro" id="IPR016032">
    <property type="entry name" value="Sig_transdc_resp-reg_C-effctor"/>
</dbReference>
<dbReference type="InterPro" id="IPR036388">
    <property type="entry name" value="WH-like_DNA-bd_sf"/>
</dbReference>
<evidence type="ECO:0000256" key="2">
    <source>
        <dbReference type="ARBA" id="ARBA00022803"/>
    </source>
</evidence>
<dbReference type="GO" id="GO:0030968">
    <property type="term" value="P:endoplasmic reticulum unfolded protein response"/>
    <property type="evidence" value="ECO:0007669"/>
    <property type="project" value="TreeGrafter"/>
</dbReference>
<protein>
    <recommendedName>
        <fullName evidence="6">OmpR/PhoB-type domain-containing protein</fullName>
    </recommendedName>
</protein>
<feature type="domain" description="OmpR/PhoB-type" evidence="6">
    <location>
        <begin position="7"/>
        <end position="103"/>
    </location>
</feature>
<dbReference type="GO" id="GO:0000030">
    <property type="term" value="F:mannosyltransferase activity"/>
    <property type="evidence" value="ECO:0007669"/>
    <property type="project" value="TreeGrafter"/>
</dbReference>
<evidence type="ECO:0000313" key="8">
    <source>
        <dbReference type="Proteomes" id="UP000019666"/>
    </source>
</evidence>
<dbReference type="SMART" id="SM00862">
    <property type="entry name" value="Trans_reg_C"/>
    <property type="match status" value="1"/>
</dbReference>
<proteinExistence type="predicted"/>
<dbReference type="AlphaFoldDB" id="A0A017HHL2"/>
<keyword evidence="8" id="KW-1185">Reference proteome</keyword>
<dbReference type="RefSeq" id="WP_156363012.1">
    <property type="nucleotide sequence ID" value="NZ_KK088601.1"/>
</dbReference>